<comment type="caution">
    <text evidence="3">The sequence shown here is derived from an EMBL/GenBank/DDBJ whole genome shotgun (WGS) entry which is preliminary data.</text>
</comment>
<dbReference type="RefSeq" id="WP_067879592.1">
    <property type="nucleotide sequence ID" value="NZ_JAAXOP010000025.1"/>
</dbReference>
<dbReference type="Pfam" id="PF00248">
    <property type="entry name" value="Aldo_ket_red"/>
    <property type="match status" value="1"/>
</dbReference>
<organism evidence="3 4">
    <name type="scientific">Nocardia vermiculata</name>
    <dbReference type="NCBI Taxonomy" id="257274"/>
    <lineage>
        <taxon>Bacteria</taxon>
        <taxon>Bacillati</taxon>
        <taxon>Actinomycetota</taxon>
        <taxon>Actinomycetes</taxon>
        <taxon>Mycobacteriales</taxon>
        <taxon>Nocardiaceae</taxon>
        <taxon>Nocardia</taxon>
    </lineage>
</organism>
<protein>
    <submittedName>
        <fullName evidence="3">Aldo/keto reductase</fullName>
    </submittedName>
</protein>
<dbReference type="PANTHER" id="PTHR43625:SF40">
    <property type="entry name" value="ALDO-KETO REDUCTASE YAKC [NADP(+)]"/>
    <property type="match status" value="1"/>
</dbReference>
<dbReference type="GO" id="GO:0016491">
    <property type="term" value="F:oxidoreductase activity"/>
    <property type="evidence" value="ECO:0007669"/>
    <property type="project" value="UniProtKB-KW"/>
</dbReference>
<evidence type="ECO:0000259" key="2">
    <source>
        <dbReference type="Pfam" id="PF00248"/>
    </source>
</evidence>
<dbReference type="SUPFAM" id="SSF51430">
    <property type="entry name" value="NAD(P)-linked oxidoreductase"/>
    <property type="match status" value="1"/>
</dbReference>
<reference evidence="3 4" key="1">
    <citation type="submission" date="2020-04" db="EMBL/GenBank/DDBJ databases">
        <title>MicrobeNet Type strains.</title>
        <authorList>
            <person name="Nicholson A.C."/>
        </authorList>
    </citation>
    <scope>NUCLEOTIDE SEQUENCE [LARGE SCALE GENOMIC DNA]</scope>
    <source>
        <strain evidence="3 4">JCM 12354</strain>
    </source>
</reference>
<dbReference type="InterPro" id="IPR050791">
    <property type="entry name" value="Aldo-Keto_reductase"/>
</dbReference>
<accession>A0A846Y8J6</accession>
<dbReference type="CDD" id="cd19088">
    <property type="entry name" value="AKR_AKR13B1"/>
    <property type="match status" value="1"/>
</dbReference>
<sequence length="305" mass="33040">MSAVAGHRTLGDLRLPAIGFGAMTITQVPGYDVERGRRTVHAALDAGVRFFDTADVYGPAGGGDGVNELALIEALRSRPDCLGDVIVSTKGGHLRYPENDTWWIDGSHRHLRAACIASSARLGLDPLPLYFHHRPDPQLPYEESMLALRALRDEGLVRRVGVSNVNVEQIGIAQQILGDGLVAVENEYSPGFRSSEPEIRECEKRGLAFLSWAPFGGMRQAKSLGDGSPGLSRFEEVARRRGVSVHRVALAWQLHRSPAVMPIPGASRPESVVDSFAAIDLSLDDEELALLDAGGNARQENSRHA</sequence>
<dbReference type="Gene3D" id="3.20.20.100">
    <property type="entry name" value="NADP-dependent oxidoreductase domain"/>
    <property type="match status" value="1"/>
</dbReference>
<dbReference type="PANTHER" id="PTHR43625">
    <property type="entry name" value="AFLATOXIN B1 ALDEHYDE REDUCTASE"/>
    <property type="match status" value="1"/>
</dbReference>
<dbReference type="Proteomes" id="UP000565711">
    <property type="component" value="Unassembled WGS sequence"/>
</dbReference>
<dbReference type="InterPro" id="IPR036812">
    <property type="entry name" value="NAD(P)_OxRdtase_dom_sf"/>
</dbReference>
<proteinExistence type="predicted"/>
<keyword evidence="1" id="KW-0560">Oxidoreductase</keyword>
<dbReference type="InterPro" id="IPR023210">
    <property type="entry name" value="NADP_OxRdtase_dom"/>
</dbReference>
<evidence type="ECO:0000256" key="1">
    <source>
        <dbReference type="ARBA" id="ARBA00023002"/>
    </source>
</evidence>
<feature type="domain" description="NADP-dependent oxidoreductase" evidence="2">
    <location>
        <begin position="17"/>
        <end position="293"/>
    </location>
</feature>
<name>A0A846Y8J6_9NOCA</name>
<evidence type="ECO:0000313" key="4">
    <source>
        <dbReference type="Proteomes" id="UP000565711"/>
    </source>
</evidence>
<dbReference type="EMBL" id="JAAXOP010000025">
    <property type="protein sequence ID" value="NKY54170.1"/>
    <property type="molecule type" value="Genomic_DNA"/>
</dbReference>
<dbReference type="AlphaFoldDB" id="A0A846Y8J6"/>
<gene>
    <name evidence="3" type="ORF">HGA08_28655</name>
</gene>
<evidence type="ECO:0000313" key="3">
    <source>
        <dbReference type="EMBL" id="NKY54170.1"/>
    </source>
</evidence>
<keyword evidence="4" id="KW-1185">Reference proteome</keyword>
<dbReference type="GO" id="GO:0005737">
    <property type="term" value="C:cytoplasm"/>
    <property type="evidence" value="ECO:0007669"/>
    <property type="project" value="TreeGrafter"/>
</dbReference>